<dbReference type="InterPro" id="IPR009051">
    <property type="entry name" value="Helical_ferredxn"/>
</dbReference>
<evidence type="ECO:0000256" key="2">
    <source>
        <dbReference type="ARBA" id="ARBA00022723"/>
    </source>
</evidence>
<dbReference type="InterPro" id="IPR017900">
    <property type="entry name" value="4Fe4S_Fe_S_CS"/>
</dbReference>
<reference evidence="7 8" key="1">
    <citation type="submission" date="2015-01" db="EMBL/GenBank/DDBJ databases">
        <title>Draft genome of the acidophilic iron oxidizer Ferrimicrobium acidiphilum strain T23.</title>
        <authorList>
            <person name="Poehlein A."/>
            <person name="Eisen S."/>
            <person name="Schloemann M."/>
            <person name="Johnson B.D."/>
            <person name="Daniel R."/>
            <person name="Muehling M."/>
        </authorList>
    </citation>
    <scope>NUCLEOTIDE SEQUENCE [LARGE SCALE GENOMIC DNA]</scope>
    <source>
        <strain evidence="7 8">T23</strain>
    </source>
</reference>
<dbReference type="eggNOG" id="COG0247">
    <property type="taxonomic scope" value="Bacteria"/>
</dbReference>
<dbReference type="InterPro" id="IPR004017">
    <property type="entry name" value="Cys_rich_dom"/>
</dbReference>
<keyword evidence="1" id="KW-0004">4Fe-4S</keyword>
<dbReference type="Pfam" id="PF13183">
    <property type="entry name" value="Fer4_8"/>
    <property type="match status" value="1"/>
</dbReference>
<dbReference type="Pfam" id="PF02754">
    <property type="entry name" value="CCG"/>
    <property type="match status" value="2"/>
</dbReference>
<dbReference type="Gene3D" id="1.10.1060.10">
    <property type="entry name" value="Alpha-helical ferredoxin"/>
    <property type="match status" value="1"/>
</dbReference>
<keyword evidence="5" id="KW-0411">Iron-sulfur</keyword>
<accession>A0A0D8FUS0</accession>
<evidence type="ECO:0000256" key="3">
    <source>
        <dbReference type="ARBA" id="ARBA00023002"/>
    </source>
</evidence>
<dbReference type="OrthoDB" id="9770306at2"/>
<evidence type="ECO:0000313" key="8">
    <source>
        <dbReference type="Proteomes" id="UP000032336"/>
    </source>
</evidence>
<dbReference type="GO" id="GO:0016491">
    <property type="term" value="F:oxidoreductase activity"/>
    <property type="evidence" value="ECO:0007669"/>
    <property type="project" value="UniProtKB-KW"/>
</dbReference>
<evidence type="ECO:0000256" key="1">
    <source>
        <dbReference type="ARBA" id="ARBA00022485"/>
    </source>
</evidence>
<dbReference type="InterPro" id="IPR017896">
    <property type="entry name" value="4Fe4S_Fe-S-bd"/>
</dbReference>
<dbReference type="PANTHER" id="PTHR43255">
    <property type="entry name" value="IRON-SULFUR-BINDING OXIDOREDUCTASE FADF-RELATED-RELATED"/>
    <property type="match status" value="1"/>
</dbReference>
<dbReference type="AlphaFoldDB" id="A0A0D8FUS0"/>
<keyword evidence="3" id="KW-0560">Oxidoreductase</keyword>
<dbReference type="PANTHER" id="PTHR43255:SF1">
    <property type="entry name" value="IRON-SULFUR-BINDING OXIDOREDUCTASE FADF-RELATED"/>
    <property type="match status" value="1"/>
</dbReference>
<dbReference type="Proteomes" id="UP000032336">
    <property type="component" value="Unassembled WGS sequence"/>
</dbReference>
<name>A0A0D8FUS0_9ACTN</name>
<keyword evidence="8" id="KW-1185">Reference proteome</keyword>
<evidence type="ECO:0000256" key="4">
    <source>
        <dbReference type="ARBA" id="ARBA00023004"/>
    </source>
</evidence>
<evidence type="ECO:0000313" key="7">
    <source>
        <dbReference type="EMBL" id="KJE77020.1"/>
    </source>
</evidence>
<dbReference type="PATRIC" id="fig|1121877.4.peg.1259"/>
<dbReference type="EMBL" id="JXUW01000008">
    <property type="protein sequence ID" value="KJE77020.1"/>
    <property type="molecule type" value="Genomic_DNA"/>
</dbReference>
<sequence>MPIGGSKQPPVITELEEAIVVSQLSGREWDVSGSTSRMLGSRVLTDYSSAGFAKIAALEGGESLEFCYGCGKCVPVCPVDLVSEYGPRKIHRGVQTGLDLFRADELWMCTTCGNCLRVCPKQVNMIEVMPAVREVAMADGTIPEELQQVMEKTFRYGNALGENPRRRHAWTRGADVEVRVLANDPRPVDVLFYVEDYWSYHPRGQQAAQAFARILASLDVDFAILGAEEKTLGDSQRLAGEKGLFEALMEEVVEVLSKYQFKRIVTPDPHGFNALRKVYPKHGHNFEALHYSQLLASMVDRMEFQGRLDAKVTFHDPCYLGRHNGEYEAPRKLLEAIPGVDLLEMGRCRENSYCCGGGGGGMWLDGFNSNHVSERLSERRVREAADTGADILAVACPYEVSRFEDAAKSTGNEHLRVMDIAEMLDIAMRAQDWRS</sequence>
<dbReference type="GO" id="GO:0046872">
    <property type="term" value="F:metal ion binding"/>
    <property type="evidence" value="ECO:0007669"/>
    <property type="project" value="UniProtKB-KW"/>
</dbReference>
<evidence type="ECO:0000259" key="6">
    <source>
        <dbReference type="PROSITE" id="PS51379"/>
    </source>
</evidence>
<dbReference type="STRING" id="1121877.FEAC_11460"/>
<gene>
    <name evidence="7" type="primary">lutA</name>
    <name evidence="7" type="ORF">FEAC_11460</name>
</gene>
<dbReference type="PROSITE" id="PS51379">
    <property type="entry name" value="4FE4S_FER_2"/>
    <property type="match status" value="2"/>
</dbReference>
<dbReference type="SUPFAM" id="SSF46548">
    <property type="entry name" value="alpha-helical ferredoxin"/>
    <property type="match status" value="1"/>
</dbReference>
<organism evidence="7 8">
    <name type="scientific">Ferrimicrobium acidiphilum DSM 19497</name>
    <dbReference type="NCBI Taxonomy" id="1121877"/>
    <lineage>
        <taxon>Bacteria</taxon>
        <taxon>Bacillati</taxon>
        <taxon>Actinomycetota</taxon>
        <taxon>Acidimicrobiia</taxon>
        <taxon>Acidimicrobiales</taxon>
        <taxon>Acidimicrobiaceae</taxon>
        <taxon>Ferrimicrobium</taxon>
    </lineage>
</organism>
<keyword evidence="2" id="KW-0479">Metal-binding</keyword>
<feature type="domain" description="4Fe-4S ferredoxin-type" evidence="6">
    <location>
        <begin position="56"/>
        <end position="88"/>
    </location>
</feature>
<protein>
    <submittedName>
        <fullName evidence="7">Lactate utilization protein A</fullName>
    </submittedName>
</protein>
<comment type="caution">
    <text evidence="7">The sequence shown here is derived from an EMBL/GenBank/DDBJ whole genome shotgun (WGS) entry which is preliminary data.</text>
</comment>
<dbReference type="InterPro" id="IPR051460">
    <property type="entry name" value="HdrC_iron-sulfur_subunit"/>
</dbReference>
<proteinExistence type="predicted"/>
<evidence type="ECO:0000256" key="5">
    <source>
        <dbReference type="ARBA" id="ARBA00023014"/>
    </source>
</evidence>
<dbReference type="GO" id="GO:0005886">
    <property type="term" value="C:plasma membrane"/>
    <property type="evidence" value="ECO:0007669"/>
    <property type="project" value="TreeGrafter"/>
</dbReference>
<keyword evidence="4" id="KW-0408">Iron</keyword>
<feature type="domain" description="4Fe-4S ferredoxin-type" evidence="6">
    <location>
        <begin position="99"/>
        <end position="131"/>
    </location>
</feature>
<dbReference type="GO" id="GO:0051539">
    <property type="term" value="F:4 iron, 4 sulfur cluster binding"/>
    <property type="evidence" value="ECO:0007669"/>
    <property type="project" value="UniProtKB-KW"/>
</dbReference>
<dbReference type="PROSITE" id="PS00198">
    <property type="entry name" value="4FE4S_FER_1"/>
    <property type="match status" value="1"/>
</dbReference>